<dbReference type="Pfam" id="PF00072">
    <property type="entry name" value="Response_reg"/>
    <property type="match status" value="1"/>
</dbReference>
<keyword evidence="1 2" id="KW-0597">Phosphoprotein</keyword>
<dbReference type="PROSITE" id="PS50110">
    <property type="entry name" value="RESPONSE_REGULATORY"/>
    <property type="match status" value="1"/>
</dbReference>
<dbReference type="SMART" id="SM00448">
    <property type="entry name" value="REC"/>
    <property type="match status" value="1"/>
</dbReference>
<organism evidence="4">
    <name type="scientific">Telmatobacter sp. DSM 110680</name>
    <dbReference type="NCBI Taxonomy" id="3036704"/>
    <lineage>
        <taxon>Bacteria</taxon>
        <taxon>Pseudomonadati</taxon>
        <taxon>Acidobacteriota</taxon>
        <taxon>Terriglobia</taxon>
        <taxon>Terriglobales</taxon>
        <taxon>Acidobacteriaceae</taxon>
        <taxon>Telmatobacter</taxon>
    </lineage>
</organism>
<evidence type="ECO:0000259" key="3">
    <source>
        <dbReference type="PROSITE" id="PS50110"/>
    </source>
</evidence>
<gene>
    <name evidence="4" type="ORF">P8935_24200</name>
</gene>
<dbReference type="CDD" id="cd00156">
    <property type="entry name" value="REC"/>
    <property type="match status" value="1"/>
</dbReference>
<dbReference type="InterPro" id="IPR011006">
    <property type="entry name" value="CheY-like_superfamily"/>
</dbReference>
<evidence type="ECO:0000256" key="2">
    <source>
        <dbReference type="PROSITE-ProRule" id="PRU00169"/>
    </source>
</evidence>
<dbReference type="Gene3D" id="3.40.50.2300">
    <property type="match status" value="1"/>
</dbReference>
<dbReference type="PANTHER" id="PTHR44591:SF3">
    <property type="entry name" value="RESPONSE REGULATORY DOMAIN-CONTAINING PROTEIN"/>
    <property type="match status" value="1"/>
</dbReference>
<accession>A0AAU7DIY2</accession>
<evidence type="ECO:0000313" key="4">
    <source>
        <dbReference type="EMBL" id="XBH17654.1"/>
    </source>
</evidence>
<dbReference type="AlphaFoldDB" id="A0AAU7DIY2"/>
<feature type="modified residue" description="4-aspartylphosphate" evidence="2">
    <location>
        <position position="61"/>
    </location>
</feature>
<dbReference type="InterPro" id="IPR001789">
    <property type="entry name" value="Sig_transdc_resp-reg_receiver"/>
</dbReference>
<feature type="domain" description="Response regulatory" evidence="3">
    <location>
        <begin position="12"/>
        <end position="127"/>
    </location>
</feature>
<protein>
    <submittedName>
        <fullName evidence="4">Response regulator</fullName>
    </submittedName>
</protein>
<dbReference type="EMBL" id="CP121196">
    <property type="protein sequence ID" value="XBH17654.1"/>
    <property type="molecule type" value="Genomic_DNA"/>
</dbReference>
<sequence>MDTVTDATANPKILLVDDNDAVRDSLRAVLEFSQFDVKTAANVAEAIQLIDTEAFDVLLSDLHLPGAGDGFTIVSAMRHRHPDAVTLLFTGYPALKEAMDAILLQADEIMVKPMPIPELLALIREKLKNRGTRRTTNTERVASILEREAETTIADWLSRVESDDELNHLVLSRDERMGHLPLLIRELVHRLRVPRRLGTKQVSDGAVEHGKIRHSQGYTIPMIIEESRMLQVSIFHSLQSNLNVVDFSLLLIDVMTIADEADSQLKQTIVSFTESSAVNMAAIAVPA</sequence>
<dbReference type="SUPFAM" id="SSF52172">
    <property type="entry name" value="CheY-like"/>
    <property type="match status" value="1"/>
</dbReference>
<proteinExistence type="predicted"/>
<reference evidence="4" key="1">
    <citation type="submission" date="2023-03" db="EMBL/GenBank/DDBJ databases">
        <title>Edaphobacter sp.</title>
        <authorList>
            <person name="Huber K.J."/>
            <person name="Papendorf J."/>
            <person name="Pilke C."/>
            <person name="Bunk B."/>
            <person name="Sproeer C."/>
            <person name="Pester M."/>
        </authorList>
    </citation>
    <scope>NUCLEOTIDE SEQUENCE</scope>
    <source>
        <strain evidence="4">DSM 110680</strain>
    </source>
</reference>
<evidence type="ECO:0000256" key="1">
    <source>
        <dbReference type="ARBA" id="ARBA00022553"/>
    </source>
</evidence>
<dbReference type="InterPro" id="IPR050595">
    <property type="entry name" value="Bact_response_regulator"/>
</dbReference>
<name>A0AAU7DIY2_9BACT</name>
<dbReference type="GO" id="GO:0000160">
    <property type="term" value="P:phosphorelay signal transduction system"/>
    <property type="evidence" value="ECO:0007669"/>
    <property type="project" value="InterPro"/>
</dbReference>
<dbReference type="PANTHER" id="PTHR44591">
    <property type="entry name" value="STRESS RESPONSE REGULATOR PROTEIN 1"/>
    <property type="match status" value="1"/>
</dbReference>
<dbReference type="RefSeq" id="WP_348262879.1">
    <property type="nucleotide sequence ID" value="NZ_CP121196.1"/>
</dbReference>